<dbReference type="Pfam" id="PF00144">
    <property type="entry name" value="Beta-lactamase"/>
    <property type="match status" value="1"/>
</dbReference>
<name>A0A4S8MXR9_DENBC</name>
<gene>
    <name evidence="5" type="ORF">K435DRAFT_740152</name>
</gene>
<evidence type="ECO:0000259" key="4">
    <source>
        <dbReference type="Pfam" id="PF00144"/>
    </source>
</evidence>
<comment type="similarity">
    <text evidence="1">Belongs to the class-A beta-lactamase family.</text>
</comment>
<protein>
    <submittedName>
        <fullName evidence="5">Beta-lactamase</fullName>
    </submittedName>
</protein>
<keyword evidence="6" id="KW-1185">Reference proteome</keyword>
<proteinExistence type="inferred from homology"/>
<sequence>MKRTNKSTMNSYRTELADATGESGREKQNVAATVVIAGNKYGPLIQEAHGFKHLATDSVAIDLSTTFWVASCTKLVTTIAALQLVEKGLVDLDEDITRVLHEWKNPVVLTGFDDNGKPTTRPAKNKMTLRHLLTHSAGMGYDFLTPKIQRYRQAMGLSPTALGGSKSSSLSLMEISFYPLLFEPGEGWEYSYSIDWAGVVVERLGGHGTLEDYMSQNIWGPLGMTSATFRLHEREDDRSRLLEMLARDEQGHLKISDEHKDVYTLGFDLGGGGLYTSATDYAKLLAALLRNDGTLLKRETVDLMFTPQLPDTKYMIEYVKGNPTQYTLLSGLPFESDADWNWGLGGMLRMKDVAGKRKALSLHWSGLPNVQWWVDRSSDVFGMYATQIVPFGDKPSTDLFSRFEGAVYTEVVSKI</sequence>
<evidence type="ECO:0000256" key="3">
    <source>
        <dbReference type="SAM" id="MobiDB-lite"/>
    </source>
</evidence>
<evidence type="ECO:0000313" key="5">
    <source>
        <dbReference type="EMBL" id="THV08210.1"/>
    </source>
</evidence>
<dbReference type="OrthoDB" id="428260at2759"/>
<dbReference type="AlphaFoldDB" id="A0A4S8MXR9"/>
<keyword evidence="2" id="KW-0378">Hydrolase</keyword>
<evidence type="ECO:0000256" key="1">
    <source>
        <dbReference type="ARBA" id="ARBA00009009"/>
    </source>
</evidence>
<dbReference type="Proteomes" id="UP000297245">
    <property type="component" value="Unassembled WGS sequence"/>
</dbReference>
<evidence type="ECO:0000256" key="2">
    <source>
        <dbReference type="ARBA" id="ARBA00022801"/>
    </source>
</evidence>
<dbReference type="PANTHER" id="PTHR43283">
    <property type="entry name" value="BETA-LACTAMASE-RELATED"/>
    <property type="match status" value="1"/>
</dbReference>
<dbReference type="PANTHER" id="PTHR43283:SF17">
    <property type="entry name" value="(LOVD), PUTATIVE (AFU_ORTHOLOGUE AFUA_5G00920)-RELATED"/>
    <property type="match status" value="1"/>
</dbReference>
<organism evidence="5 6">
    <name type="scientific">Dendrothele bispora (strain CBS 962.96)</name>
    <dbReference type="NCBI Taxonomy" id="1314807"/>
    <lineage>
        <taxon>Eukaryota</taxon>
        <taxon>Fungi</taxon>
        <taxon>Dikarya</taxon>
        <taxon>Basidiomycota</taxon>
        <taxon>Agaricomycotina</taxon>
        <taxon>Agaricomycetes</taxon>
        <taxon>Agaricomycetidae</taxon>
        <taxon>Agaricales</taxon>
        <taxon>Agaricales incertae sedis</taxon>
        <taxon>Dendrothele</taxon>
    </lineage>
</organism>
<dbReference type="InterPro" id="IPR012338">
    <property type="entry name" value="Beta-lactam/transpept-like"/>
</dbReference>
<reference evidence="5 6" key="1">
    <citation type="journal article" date="2019" name="Nat. Ecol. Evol.">
        <title>Megaphylogeny resolves global patterns of mushroom evolution.</title>
        <authorList>
            <person name="Varga T."/>
            <person name="Krizsan K."/>
            <person name="Foldi C."/>
            <person name="Dima B."/>
            <person name="Sanchez-Garcia M."/>
            <person name="Sanchez-Ramirez S."/>
            <person name="Szollosi G.J."/>
            <person name="Szarkandi J.G."/>
            <person name="Papp V."/>
            <person name="Albert L."/>
            <person name="Andreopoulos W."/>
            <person name="Angelini C."/>
            <person name="Antonin V."/>
            <person name="Barry K.W."/>
            <person name="Bougher N.L."/>
            <person name="Buchanan P."/>
            <person name="Buyck B."/>
            <person name="Bense V."/>
            <person name="Catcheside P."/>
            <person name="Chovatia M."/>
            <person name="Cooper J."/>
            <person name="Damon W."/>
            <person name="Desjardin D."/>
            <person name="Finy P."/>
            <person name="Geml J."/>
            <person name="Haridas S."/>
            <person name="Hughes K."/>
            <person name="Justo A."/>
            <person name="Karasinski D."/>
            <person name="Kautmanova I."/>
            <person name="Kiss B."/>
            <person name="Kocsube S."/>
            <person name="Kotiranta H."/>
            <person name="LaButti K.M."/>
            <person name="Lechner B.E."/>
            <person name="Liimatainen K."/>
            <person name="Lipzen A."/>
            <person name="Lukacs Z."/>
            <person name="Mihaltcheva S."/>
            <person name="Morgado L.N."/>
            <person name="Niskanen T."/>
            <person name="Noordeloos M.E."/>
            <person name="Ohm R.A."/>
            <person name="Ortiz-Santana B."/>
            <person name="Ovrebo C."/>
            <person name="Racz N."/>
            <person name="Riley R."/>
            <person name="Savchenko A."/>
            <person name="Shiryaev A."/>
            <person name="Soop K."/>
            <person name="Spirin V."/>
            <person name="Szebenyi C."/>
            <person name="Tomsovsky M."/>
            <person name="Tulloss R.E."/>
            <person name="Uehling J."/>
            <person name="Grigoriev I.V."/>
            <person name="Vagvolgyi C."/>
            <person name="Papp T."/>
            <person name="Martin F.M."/>
            <person name="Miettinen O."/>
            <person name="Hibbett D.S."/>
            <person name="Nagy L.G."/>
        </authorList>
    </citation>
    <scope>NUCLEOTIDE SEQUENCE [LARGE SCALE GENOMIC DNA]</scope>
    <source>
        <strain evidence="5 6">CBS 962.96</strain>
    </source>
</reference>
<dbReference type="GO" id="GO:0016787">
    <property type="term" value="F:hydrolase activity"/>
    <property type="evidence" value="ECO:0007669"/>
    <property type="project" value="UniProtKB-KW"/>
</dbReference>
<dbReference type="EMBL" id="ML179035">
    <property type="protein sequence ID" value="THV08210.1"/>
    <property type="molecule type" value="Genomic_DNA"/>
</dbReference>
<accession>A0A4S8MXR9</accession>
<feature type="region of interest" description="Disordered" evidence="3">
    <location>
        <begin position="1"/>
        <end position="24"/>
    </location>
</feature>
<dbReference type="Gene3D" id="3.40.710.10">
    <property type="entry name" value="DD-peptidase/beta-lactamase superfamily"/>
    <property type="match status" value="1"/>
</dbReference>
<feature type="domain" description="Beta-lactamase-related" evidence="4">
    <location>
        <begin position="28"/>
        <end position="391"/>
    </location>
</feature>
<dbReference type="SUPFAM" id="SSF56601">
    <property type="entry name" value="beta-lactamase/transpeptidase-like"/>
    <property type="match status" value="1"/>
</dbReference>
<dbReference type="InterPro" id="IPR050789">
    <property type="entry name" value="Diverse_Enzym_Activities"/>
</dbReference>
<evidence type="ECO:0000313" key="6">
    <source>
        <dbReference type="Proteomes" id="UP000297245"/>
    </source>
</evidence>
<feature type="compositionally biased region" description="Polar residues" evidence="3">
    <location>
        <begin position="1"/>
        <end position="13"/>
    </location>
</feature>
<dbReference type="InterPro" id="IPR001466">
    <property type="entry name" value="Beta-lactam-related"/>
</dbReference>